<name>A0ABU1IK80_9BACL</name>
<feature type="domain" description="Tubulin/FtsZ 2-layer sandwich" evidence="8">
    <location>
        <begin position="207"/>
        <end position="324"/>
    </location>
</feature>
<dbReference type="Gene3D" id="3.30.1330.20">
    <property type="entry name" value="Tubulin/FtsZ, C-terminal domain"/>
    <property type="match status" value="1"/>
</dbReference>
<sequence length="369" mass="39170">MLEFDMEVEQIAQIKVIGVGGGGSNAVNRMIESGVQGVEFIAANTDAQALNRSHAPVKLQIGEKLTRGLGAGANPAVGKKAAEESRESIENVLKGADMVFVTAGMGGGTGTGAAPEIAELARELGALTVGVVTRPFTFEGRKRSLQADQGIAELKDKVDTLIVIPNDRLLEIVDKNTPMLEAFREADNVLRQGVQGISDLIAVPGLINLDFADVKTIMTERGSALMGIGMATGESRATEAAKKAICSPLLETSIDGARGVLMNITGGTNLSLYEVNEAADIVASASDPEVNMIFGAVINEELKDEILVTVIATGFDGKEQEKAKGKPQFAFEEKKETTNRSQVVDIVRPSVKEDGGLEIPTFLRHRRKK</sequence>
<comment type="subunit">
    <text evidence="5">Homodimer. Polymerizes to form a dynamic ring structure in a strictly GTP-dependent manner. Interacts directly with several other division proteins.</text>
</comment>
<comment type="function">
    <text evidence="5">Essential cell division protein that forms a contractile ring structure (Z ring) at the future cell division site. The regulation of the ring assembly controls the timing and the location of cell division. One of the functions of the FtsZ ring is to recruit other cell division proteins to the septum to produce a new cell wall between the dividing cells. Binds GTP and shows GTPase activity.</text>
</comment>
<keyword evidence="5 9" id="KW-0132">Cell division</keyword>
<accession>A0ABU1IK80</accession>
<dbReference type="InterPro" id="IPR045061">
    <property type="entry name" value="FtsZ/CetZ"/>
</dbReference>
<dbReference type="Proteomes" id="UP001185012">
    <property type="component" value="Unassembled WGS sequence"/>
</dbReference>
<dbReference type="GO" id="GO:0051301">
    <property type="term" value="P:cell division"/>
    <property type="evidence" value="ECO:0007669"/>
    <property type="project" value="UniProtKB-KW"/>
</dbReference>
<dbReference type="SUPFAM" id="SSF55307">
    <property type="entry name" value="Tubulin C-terminal domain-like"/>
    <property type="match status" value="1"/>
</dbReference>
<keyword evidence="10" id="KW-1185">Reference proteome</keyword>
<evidence type="ECO:0000256" key="3">
    <source>
        <dbReference type="ARBA" id="ARBA00023134"/>
    </source>
</evidence>
<evidence type="ECO:0000256" key="2">
    <source>
        <dbReference type="ARBA" id="ARBA00022741"/>
    </source>
</evidence>
<dbReference type="PROSITE" id="PS01134">
    <property type="entry name" value="FTSZ_1"/>
    <property type="match status" value="1"/>
</dbReference>
<evidence type="ECO:0000259" key="7">
    <source>
        <dbReference type="SMART" id="SM00864"/>
    </source>
</evidence>
<dbReference type="Pfam" id="PF12327">
    <property type="entry name" value="FtsZ_C"/>
    <property type="match status" value="1"/>
</dbReference>
<evidence type="ECO:0000256" key="1">
    <source>
        <dbReference type="ARBA" id="ARBA00009690"/>
    </source>
</evidence>
<dbReference type="EMBL" id="JAVDQG010000002">
    <property type="protein sequence ID" value="MDR6224793.1"/>
    <property type="molecule type" value="Genomic_DNA"/>
</dbReference>
<keyword evidence="4 5" id="KW-0717">Septation</keyword>
<dbReference type="InterPro" id="IPR008280">
    <property type="entry name" value="Tub_FtsZ_C"/>
</dbReference>
<dbReference type="InterPro" id="IPR037103">
    <property type="entry name" value="Tubulin/FtsZ-like_C"/>
</dbReference>
<organism evidence="9 10">
    <name type="scientific">Desmospora profundinema</name>
    <dbReference type="NCBI Taxonomy" id="1571184"/>
    <lineage>
        <taxon>Bacteria</taxon>
        <taxon>Bacillati</taxon>
        <taxon>Bacillota</taxon>
        <taxon>Bacilli</taxon>
        <taxon>Bacillales</taxon>
        <taxon>Thermoactinomycetaceae</taxon>
        <taxon>Desmospora</taxon>
    </lineage>
</organism>
<protein>
    <recommendedName>
        <fullName evidence="5 6">Cell division protein FtsZ</fullName>
    </recommendedName>
</protein>
<evidence type="ECO:0000256" key="4">
    <source>
        <dbReference type="ARBA" id="ARBA00023210"/>
    </source>
</evidence>
<feature type="binding site" evidence="5">
    <location>
        <begin position="21"/>
        <end position="25"/>
    </location>
    <ligand>
        <name>GTP</name>
        <dbReference type="ChEBI" id="CHEBI:37565"/>
    </ligand>
</feature>
<evidence type="ECO:0000259" key="8">
    <source>
        <dbReference type="SMART" id="SM00865"/>
    </source>
</evidence>
<gene>
    <name evidence="5" type="primary">ftsZ</name>
    <name evidence="9" type="ORF">JOE21_000784</name>
</gene>
<dbReference type="InterPro" id="IPR003008">
    <property type="entry name" value="Tubulin_FtsZ_GTPase"/>
</dbReference>
<comment type="subcellular location">
    <subcellularLocation>
        <location evidence="5">Cytoplasm</location>
    </subcellularLocation>
    <text evidence="5">Assembles at midcell at the inner surface of the cytoplasmic membrane.</text>
</comment>
<dbReference type="Gene3D" id="3.40.50.1440">
    <property type="entry name" value="Tubulin/FtsZ, GTPase domain"/>
    <property type="match status" value="1"/>
</dbReference>
<dbReference type="RefSeq" id="WP_309862581.1">
    <property type="nucleotide sequence ID" value="NZ_JAVDQG010000002.1"/>
</dbReference>
<feature type="binding site" evidence="5">
    <location>
        <position position="139"/>
    </location>
    <ligand>
        <name>GTP</name>
        <dbReference type="ChEBI" id="CHEBI:37565"/>
    </ligand>
</feature>
<feature type="binding site" evidence="5">
    <location>
        <begin position="108"/>
        <end position="110"/>
    </location>
    <ligand>
        <name>GTP</name>
        <dbReference type="ChEBI" id="CHEBI:37565"/>
    </ligand>
</feature>
<dbReference type="InterPro" id="IPR000158">
    <property type="entry name" value="Cell_div_FtsZ"/>
</dbReference>
<dbReference type="InterPro" id="IPR020805">
    <property type="entry name" value="Cell_div_FtsZ_CS"/>
</dbReference>
<comment type="caution">
    <text evidence="9">The sequence shown here is derived from an EMBL/GenBank/DDBJ whole genome shotgun (WGS) entry which is preliminary data.</text>
</comment>
<keyword evidence="3 5" id="KW-0342">GTP-binding</keyword>
<keyword evidence="2 5" id="KW-0547">Nucleotide-binding</keyword>
<dbReference type="SUPFAM" id="SSF52490">
    <property type="entry name" value="Tubulin nucleotide-binding domain-like"/>
    <property type="match status" value="1"/>
</dbReference>
<dbReference type="CDD" id="cd02201">
    <property type="entry name" value="FtsZ_type1"/>
    <property type="match status" value="1"/>
</dbReference>
<feature type="domain" description="Tubulin/FtsZ GTPase" evidence="7">
    <location>
        <begin position="13"/>
        <end position="205"/>
    </location>
</feature>
<dbReference type="InterPro" id="IPR036525">
    <property type="entry name" value="Tubulin/FtsZ_GTPase_sf"/>
</dbReference>
<reference evidence="9 10" key="1">
    <citation type="submission" date="2023-07" db="EMBL/GenBank/DDBJ databases">
        <title>Genomic Encyclopedia of Type Strains, Phase IV (KMG-IV): sequencing the most valuable type-strain genomes for metagenomic binning, comparative biology and taxonomic classification.</title>
        <authorList>
            <person name="Goeker M."/>
        </authorList>
    </citation>
    <scope>NUCLEOTIDE SEQUENCE [LARGE SCALE GENOMIC DNA]</scope>
    <source>
        <strain evidence="9 10">DSM 45903</strain>
    </source>
</reference>
<dbReference type="NCBIfam" id="TIGR00065">
    <property type="entry name" value="ftsZ"/>
    <property type="match status" value="1"/>
</dbReference>
<keyword evidence="5" id="KW-0131">Cell cycle</keyword>
<dbReference type="InterPro" id="IPR018316">
    <property type="entry name" value="Tubulin/FtsZ_2-layer-sand-dom"/>
</dbReference>
<dbReference type="InterPro" id="IPR024757">
    <property type="entry name" value="FtsZ_C"/>
</dbReference>
<evidence type="ECO:0000256" key="5">
    <source>
        <dbReference type="HAMAP-Rule" id="MF_00909"/>
    </source>
</evidence>
<dbReference type="PRINTS" id="PR00423">
    <property type="entry name" value="CELLDVISFTSZ"/>
</dbReference>
<dbReference type="SMART" id="SM00864">
    <property type="entry name" value="Tubulin"/>
    <property type="match status" value="1"/>
</dbReference>
<keyword evidence="5" id="KW-0963">Cytoplasm</keyword>
<evidence type="ECO:0000313" key="10">
    <source>
        <dbReference type="Proteomes" id="UP001185012"/>
    </source>
</evidence>
<dbReference type="HAMAP" id="MF_00909">
    <property type="entry name" value="FtsZ"/>
    <property type="match status" value="1"/>
</dbReference>
<dbReference type="PANTHER" id="PTHR30314:SF3">
    <property type="entry name" value="MITOCHONDRIAL DIVISION PROTEIN FSZA"/>
    <property type="match status" value="1"/>
</dbReference>
<dbReference type="Pfam" id="PF00091">
    <property type="entry name" value="Tubulin"/>
    <property type="match status" value="1"/>
</dbReference>
<feature type="binding site" evidence="5">
    <location>
        <position position="143"/>
    </location>
    <ligand>
        <name>GTP</name>
        <dbReference type="ChEBI" id="CHEBI:37565"/>
    </ligand>
</feature>
<dbReference type="PANTHER" id="PTHR30314">
    <property type="entry name" value="CELL DIVISION PROTEIN FTSZ-RELATED"/>
    <property type="match status" value="1"/>
</dbReference>
<dbReference type="SMART" id="SM00865">
    <property type="entry name" value="Tubulin_C"/>
    <property type="match status" value="1"/>
</dbReference>
<feature type="binding site" evidence="5">
    <location>
        <position position="187"/>
    </location>
    <ligand>
        <name>GTP</name>
        <dbReference type="ChEBI" id="CHEBI:37565"/>
    </ligand>
</feature>
<evidence type="ECO:0000256" key="6">
    <source>
        <dbReference type="NCBIfam" id="TIGR00065"/>
    </source>
</evidence>
<proteinExistence type="inferred from homology"/>
<comment type="similarity">
    <text evidence="1 5">Belongs to the FtsZ family.</text>
</comment>
<evidence type="ECO:0000313" key="9">
    <source>
        <dbReference type="EMBL" id="MDR6224793.1"/>
    </source>
</evidence>